<protein>
    <submittedName>
        <fullName evidence="2">LysR family transcriptional regulator</fullName>
    </submittedName>
    <submittedName>
        <fullName evidence="1">Molybdenum transporter</fullName>
    </submittedName>
</protein>
<accession>A0A1V9VCN8</accession>
<dbReference type="AlphaFoldDB" id="A0A1V9VCN8"/>
<evidence type="ECO:0000313" key="2">
    <source>
        <dbReference type="EMBL" id="UYF44058.1"/>
    </source>
</evidence>
<gene>
    <name evidence="1" type="ORF">AS859_03510</name>
    <name evidence="2" type="ORF">NGX11_03755</name>
</gene>
<dbReference type="RefSeq" id="WP_066221279.1">
    <property type="nucleotide sequence ID" value="NZ_CP060264.1"/>
</dbReference>
<dbReference type="SUPFAM" id="SSF46785">
    <property type="entry name" value="Winged helix' DNA-binding domain"/>
    <property type="match status" value="1"/>
</dbReference>
<dbReference type="PANTHER" id="PTHR30432:SF1">
    <property type="entry name" value="DNA-BINDING TRANSCRIPTIONAL DUAL REGULATOR MODE"/>
    <property type="match status" value="1"/>
</dbReference>
<dbReference type="PANTHER" id="PTHR30432">
    <property type="entry name" value="TRANSCRIPTIONAL REGULATOR MODE"/>
    <property type="match status" value="1"/>
</dbReference>
<dbReference type="InterPro" id="IPR036388">
    <property type="entry name" value="WH-like_DNA-bd_sf"/>
</dbReference>
<dbReference type="EMBL" id="CP099556">
    <property type="protein sequence ID" value="UYF44058.1"/>
    <property type="molecule type" value="Genomic_DNA"/>
</dbReference>
<dbReference type="EMBL" id="LNTC01000026">
    <property type="protein sequence ID" value="OQR41802.1"/>
    <property type="molecule type" value="Genomic_DNA"/>
</dbReference>
<name>A0A1V9VCN8_9BACT</name>
<reference evidence="1 3" key="1">
    <citation type="submission" date="2017-04" db="EMBL/GenBank/DDBJ databases">
        <title>Accumulation and expression of multiple antibiotic resistance genes in Arcobacter cryaerophilus that thrives in sewage.</title>
        <authorList>
            <person name="Millar J.A."/>
            <person name="Raghavan R."/>
        </authorList>
    </citation>
    <scope>NUCLEOTIDE SEQUENCE [LARGE SCALE GENOMIC DNA]</scope>
    <source>
        <strain evidence="1 3">AZT-1</strain>
    </source>
</reference>
<dbReference type="Proteomes" id="UP000192599">
    <property type="component" value="Unassembled WGS sequence"/>
</dbReference>
<organism evidence="1 3">
    <name type="scientific">Aliarcobacter cryaerophilus</name>
    <dbReference type="NCBI Taxonomy" id="28198"/>
    <lineage>
        <taxon>Bacteria</taxon>
        <taxon>Pseudomonadati</taxon>
        <taxon>Campylobacterota</taxon>
        <taxon>Epsilonproteobacteria</taxon>
        <taxon>Campylobacterales</taxon>
        <taxon>Arcobacteraceae</taxon>
        <taxon>Aliarcobacter</taxon>
    </lineage>
</organism>
<evidence type="ECO:0000313" key="1">
    <source>
        <dbReference type="EMBL" id="OQR41802.1"/>
    </source>
</evidence>
<dbReference type="Gene3D" id="1.10.10.10">
    <property type="entry name" value="Winged helix-like DNA-binding domain superfamily/Winged helix DNA-binding domain"/>
    <property type="match status" value="1"/>
</dbReference>
<evidence type="ECO:0000313" key="3">
    <source>
        <dbReference type="Proteomes" id="UP000192599"/>
    </source>
</evidence>
<proteinExistence type="predicted"/>
<sequence length="120" mass="13968">MEIKVKIWIEDNKQNLIFGSGKTEILKEIEKTGSISDASKNLNMNYKKTWSHIKILEEFIEDSLVVTKKGRAVDSGSQLTTKAKELIELYEILDKDIKEYSKKRFNELFLSENLIKIKDK</sequence>
<dbReference type="InterPro" id="IPR036390">
    <property type="entry name" value="WH_DNA-bd_sf"/>
</dbReference>
<dbReference type="InterPro" id="IPR051815">
    <property type="entry name" value="Molybdate_resp_trans_reg"/>
</dbReference>
<dbReference type="Proteomes" id="UP001164100">
    <property type="component" value="Chromosome"/>
</dbReference>
<reference evidence="2" key="2">
    <citation type="journal article" date="2022" name="Front. Microbiol.">
        <title>Species classification and novel plasmid identifications in Arcobacter cryaerophilus and Arcobacter cryaerophilus-like organisms.</title>
        <authorList>
            <person name="Zhou G."/>
            <person name="Wang M."/>
            <person name="Wang H."/>
            <person name="Chen X."/>
            <person name="Gu Y."/>
            <person name="Shao Z."/>
            <person name="Zhang J."/>
            <person name="Zhang M."/>
        </authorList>
    </citation>
    <scope>NUCLEOTIDE SEQUENCE</scope>
    <source>
        <strain evidence="2">ICDCAC48</strain>
    </source>
</reference>